<proteinExistence type="predicted"/>
<gene>
    <name evidence="2" type="ORF">COB13_05450</name>
</gene>
<accession>A0A2A4Z549</accession>
<dbReference type="SUPFAM" id="SSF55961">
    <property type="entry name" value="Bet v1-like"/>
    <property type="match status" value="1"/>
</dbReference>
<organism evidence="2">
    <name type="scientific">OCS116 cluster bacterium</name>
    <dbReference type="NCBI Taxonomy" id="2030921"/>
    <lineage>
        <taxon>Bacteria</taxon>
        <taxon>Pseudomonadati</taxon>
        <taxon>Pseudomonadota</taxon>
        <taxon>Alphaproteobacteria</taxon>
        <taxon>OCS116 cluster</taxon>
    </lineage>
</organism>
<sequence length="165" mass="18847">MTYLYYGIGFLALLVVSILTIGALLPIKHTASRSIELNAPPAKIWTFITQYADMPKWREELLRVEMKLDANGNEVWQEFKSANESLDFITIEQIEGQKLVRKIVGDKLDFGGKWTFELVANGNRTSLTITENGEVYNILFRFVSKFIMGHYASMDTYIKQLEAAL</sequence>
<dbReference type="InterPro" id="IPR019587">
    <property type="entry name" value="Polyketide_cyclase/dehydratase"/>
</dbReference>
<evidence type="ECO:0000256" key="1">
    <source>
        <dbReference type="SAM" id="Phobius"/>
    </source>
</evidence>
<feature type="transmembrane region" description="Helical" evidence="1">
    <location>
        <begin position="6"/>
        <end position="27"/>
    </location>
</feature>
<dbReference type="Pfam" id="PF10604">
    <property type="entry name" value="Polyketide_cyc2"/>
    <property type="match status" value="1"/>
</dbReference>
<name>A0A2A4Z549_9PROT</name>
<reference key="1">
    <citation type="submission" date="2017-08" db="EMBL/GenBank/DDBJ databases">
        <title>A dynamic microbial community with high functional redundancy inhabits the cold, oxic subseafloor aquifer.</title>
        <authorList>
            <person name="Tully B.J."/>
            <person name="Wheat C.G."/>
            <person name="Glazer B.T."/>
            <person name="Huber J.A."/>
        </authorList>
    </citation>
    <scope>NUCLEOTIDE SEQUENCE [LARGE SCALE GENOMIC DNA]</scope>
</reference>
<keyword evidence="1" id="KW-0812">Transmembrane</keyword>
<dbReference type="EMBL" id="NVUS01000005">
    <property type="protein sequence ID" value="PCJ02041.1"/>
    <property type="molecule type" value="Genomic_DNA"/>
</dbReference>
<dbReference type="InterPro" id="IPR023393">
    <property type="entry name" value="START-like_dom_sf"/>
</dbReference>
<dbReference type="CDD" id="cd07812">
    <property type="entry name" value="SRPBCC"/>
    <property type="match status" value="1"/>
</dbReference>
<protein>
    <recommendedName>
        <fullName evidence="3">Polyketide cyclase</fullName>
    </recommendedName>
</protein>
<keyword evidence="1" id="KW-0472">Membrane</keyword>
<comment type="caution">
    <text evidence="2">The sequence shown here is derived from an EMBL/GenBank/DDBJ whole genome shotgun (WGS) entry which is preliminary data.</text>
</comment>
<keyword evidence="1" id="KW-1133">Transmembrane helix</keyword>
<evidence type="ECO:0008006" key="3">
    <source>
        <dbReference type="Google" id="ProtNLM"/>
    </source>
</evidence>
<dbReference type="Gene3D" id="3.30.530.20">
    <property type="match status" value="1"/>
</dbReference>
<dbReference type="AlphaFoldDB" id="A0A2A4Z549"/>
<evidence type="ECO:0000313" key="2">
    <source>
        <dbReference type="EMBL" id="PCJ02041.1"/>
    </source>
</evidence>
<reference evidence="2" key="2">
    <citation type="journal article" date="2018" name="ISME J.">
        <title>A dynamic microbial community with high functional redundancy inhabits the cold, oxic subseafloor aquifer.</title>
        <authorList>
            <person name="Tully B.J."/>
            <person name="Wheat C.G."/>
            <person name="Glazer B.T."/>
            <person name="Huber J.A."/>
        </authorList>
    </citation>
    <scope>NUCLEOTIDE SEQUENCE</scope>
    <source>
        <strain evidence="2">NORP83</strain>
    </source>
</reference>